<keyword evidence="3" id="KW-1185">Reference proteome</keyword>
<dbReference type="InterPro" id="IPR017799">
    <property type="entry name" value="Tscrpt_reg_PadR_acidobac-type"/>
</dbReference>
<dbReference type="EnsemblBacteria" id="ABF39760">
    <property type="protein sequence ID" value="ABF39760"/>
    <property type="gene ID" value="Acid345_0755"/>
</dbReference>
<name>Q1ITP0_KORVE</name>
<dbReference type="InterPro" id="IPR036388">
    <property type="entry name" value="WH-like_DNA-bd_sf"/>
</dbReference>
<organism evidence="2 3">
    <name type="scientific">Koribacter versatilis (strain Ellin345)</name>
    <dbReference type="NCBI Taxonomy" id="204669"/>
    <lineage>
        <taxon>Bacteria</taxon>
        <taxon>Pseudomonadati</taxon>
        <taxon>Acidobacteriota</taxon>
        <taxon>Terriglobia</taxon>
        <taxon>Terriglobales</taxon>
        <taxon>Candidatus Korobacteraceae</taxon>
        <taxon>Candidatus Korobacter</taxon>
    </lineage>
</organism>
<dbReference type="InterPro" id="IPR052509">
    <property type="entry name" value="Metal_resp_DNA-bind_regulator"/>
</dbReference>
<dbReference type="InterPro" id="IPR005149">
    <property type="entry name" value="Tscrpt_reg_PadR_N"/>
</dbReference>
<sequence length="125" mass="14452">MPTSMSEKEQYKNRIELLQGTLDMLILQTLQWGPQHGYGIVQAIRLRSGDALQVETGSLYPALHRLQRQGWVQSEWKQSESKQRARYYRITATGKKQLVSDLGRWERIVEAIGSVMYVKPEESES</sequence>
<dbReference type="PANTHER" id="PTHR33169">
    <property type="entry name" value="PADR-FAMILY TRANSCRIPTIONAL REGULATOR"/>
    <property type="match status" value="1"/>
</dbReference>
<dbReference type="NCBIfam" id="TIGR03433">
    <property type="entry name" value="padR_acidobact"/>
    <property type="match status" value="1"/>
</dbReference>
<gene>
    <name evidence="2" type="ordered locus">Acid345_0755</name>
</gene>
<accession>Q1ITP0</accession>
<proteinExistence type="predicted"/>
<dbReference type="Gene3D" id="1.10.10.10">
    <property type="entry name" value="Winged helix-like DNA-binding domain superfamily/Winged helix DNA-binding domain"/>
    <property type="match status" value="1"/>
</dbReference>
<feature type="domain" description="Transcription regulator PadR N-terminal" evidence="1">
    <location>
        <begin position="26"/>
        <end position="98"/>
    </location>
</feature>
<reference evidence="2 3" key="1">
    <citation type="journal article" date="2009" name="Appl. Environ. Microbiol.">
        <title>Three genomes from the phylum Acidobacteria provide insight into the lifestyles of these microorganisms in soils.</title>
        <authorList>
            <person name="Ward N.L."/>
            <person name="Challacombe J.F."/>
            <person name="Janssen P.H."/>
            <person name="Henrissat B."/>
            <person name="Coutinho P.M."/>
            <person name="Wu M."/>
            <person name="Xie G."/>
            <person name="Haft D.H."/>
            <person name="Sait M."/>
            <person name="Badger J."/>
            <person name="Barabote R.D."/>
            <person name="Bradley B."/>
            <person name="Brettin T.S."/>
            <person name="Brinkac L.M."/>
            <person name="Bruce D."/>
            <person name="Creasy T."/>
            <person name="Daugherty S.C."/>
            <person name="Davidsen T.M."/>
            <person name="DeBoy R.T."/>
            <person name="Detter J.C."/>
            <person name="Dodson R.J."/>
            <person name="Durkin A.S."/>
            <person name="Ganapathy A."/>
            <person name="Gwinn-Giglio M."/>
            <person name="Han C.S."/>
            <person name="Khouri H."/>
            <person name="Kiss H."/>
            <person name="Kothari S.P."/>
            <person name="Madupu R."/>
            <person name="Nelson K.E."/>
            <person name="Nelson W.C."/>
            <person name="Paulsen I."/>
            <person name="Penn K."/>
            <person name="Ren Q."/>
            <person name="Rosovitz M.J."/>
            <person name="Selengut J.D."/>
            <person name="Shrivastava S."/>
            <person name="Sullivan S.A."/>
            <person name="Tapia R."/>
            <person name="Thompson L.S."/>
            <person name="Watkins K.L."/>
            <person name="Yang Q."/>
            <person name="Yu C."/>
            <person name="Zafar N."/>
            <person name="Zhou L."/>
            <person name="Kuske C.R."/>
        </authorList>
    </citation>
    <scope>NUCLEOTIDE SEQUENCE [LARGE SCALE GENOMIC DNA]</scope>
    <source>
        <strain evidence="2 3">Ellin345</strain>
    </source>
</reference>
<dbReference type="Proteomes" id="UP000002432">
    <property type="component" value="Chromosome"/>
</dbReference>
<dbReference type="EMBL" id="CP000360">
    <property type="protein sequence ID" value="ABF39760.1"/>
    <property type="molecule type" value="Genomic_DNA"/>
</dbReference>
<evidence type="ECO:0000313" key="3">
    <source>
        <dbReference type="Proteomes" id="UP000002432"/>
    </source>
</evidence>
<dbReference type="KEGG" id="aba:Acid345_0755"/>
<dbReference type="STRING" id="204669.Acid345_0755"/>
<evidence type="ECO:0000313" key="2">
    <source>
        <dbReference type="EMBL" id="ABF39760.1"/>
    </source>
</evidence>
<dbReference type="AlphaFoldDB" id="Q1ITP0"/>
<evidence type="ECO:0000259" key="1">
    <source>
        <dbReference type="Pfam" id="PF03551"/>
    </source>
</evidence>
<dbReference type="HOGENOM" id="CLU_063440_3_3_0"/>
<protein>
    <submittedName>
        <fullName evidence="2">Transcriptional regulator, PadR family</fullName>
    </submittedName>
</protein>
<dbReference type="InterPro" id="IPR036390">
    <property type="entry name" value="WH_DNA-bd_sf"/>
</dbReference>
<dbReference type="Pfam" id="PF03551">
    <property type="entry name" value="PadR"/>
    <property type="match status" value="1"/>
</dbReference>
<dbReference type="eggNOG" id="COG1695">
    <property type="taxonomic scope" value="Bacteria"/>
</dbReference>
<dbReference type="SUPFAM" id="SSF46785">
    <property type="entry name" value="Winged helix' DNA-binding domain"/>
    <property type="match status" value="1"/>
</dbReference>
<dbReference type="PANTHER" id="PTHR33169:SF14">
    <property type="entry name" value="TRANSCRIPTIONAL REGULATOR RV3488"/>
    <property type="match status" value="1"/>
</dbReference>